<proteinExistence type="predicted"/>
<evidence type="ECO:0000313" key="8">
    <source>
        <dbReference type="Proteomes" id="UP001366166"/>
    </source>
</evidence>
<keyword evidence="2" id="KW-0560">Oxidoreductase</keyword>
<evidence type="ECO:0000256" key="1">
    <source>
        <dbReference type="ARBA" id="ARBA00022723"/>
    </source>
</evidence>
<keyword evidence="4" id="KW-0411">Iron-sulfur</keyword>
<feature type="region of interest" description="Disordered" evidence="5">
    <location>
        <begin position="104"/>
        <end position="126"/>
    </location>
</feature>
<evidence type="ECO:0000256" key="2">
    <source>
        <dbReference type="ARBA" id="ARBA00023002"/>
    </source>
</evidence>
<evidence type="ECO:0000256" key="3">
    <source>
        <dbReference type="ARBA" id="ARBA00023004"/>
    </source>
</evidence>
<reference evidence="8" key="1">
    <citation type="journal article" date="2023" name="Arch. Microbiol.">
        <title>Desulfoferula mesophilus gen. nov. sp. nov., a mesophilic sulfate-reducing bacterium isolated from a brackish lake sediment.</title>
        <authorList>
            <person name="Watanabe T."/>
            <person name="Yabe T."/>
            <person name="Tsuji J.M."/>
            <person name="Fukui M."/>
        </authorList>
    </citation>
    <scope>NUCLEOTIDE SEQUENCE [LARGE SCALE GENOMIC DNA]</scope>
    <source>
        <strain evidence="8">12FAK</strain>
    </source>
</reference>
<evidence type="ECO:0000259" key="6">
    <source>
        <dbReference type="Pfam" id="PF02662"/>
    </source>
</evidence>
<dbReference type="Proteomes" id="UP001366166">
    <property type="component" value="Chromosome"/>
</dbReference>
<organism evidence="7 8">
    <name type="scientific">Desulfoferula mesophila</name>
    <dbReference type="NCBI Taxonomy" id="3058419"/>
    <lineage>
        <taxon>Bacteria</taxon>
        <taxon>Pseudomonadati</taxon>
        <taxon>Thermodesulfobacteriota</taxon>
        <taxon>Desulfarculia</taxon>
        <taxon>Desulfarculales</taxon>
        <taxon>Desulfarculaceae</taxon>
        <taxon>Desulfoferula</taxon>
    </lineage>
</organism>
<evidence type="ECO:0000256" key="5">
    <source>
        <dbReference type="SAM" id="MobiDB-lite"/>
    </source>
</evidence>
<keyword evidence="1" id="KW-0479">Metal-binding</keyword>
<dbReference type="GO" id="GO:0051536">
    <property type="term" value="F:iron-sulfur cluster binding"/>
    <property type="evidence" value="ECO:0007669"/>
    <property type="project" value="UniProtKB-KW"/>
</dbReference>
<dbReference type="KEGG" id="dmp:FAK_17160"/>
<feature type="compositionally biased region" description="Low complexity" evidence="5">
    <location>
        <begin position="108"/>
        <end position="119"/>
    </location>
</feature>
<feature type="domain" description="F420-non-reducing hydrogenase iron-sulfur subunit D" evidence="6">
    <location>
        <begin position="2"/>
        <end position="104"/>
    </location>
</feature>
<dbReference type="Pfam" id="PF02662">
    <property type="entry name" value="FlpD"/>
    <property type="match status" value="1"/>
</dbReference>
<dbReference type="AlphaFoldDB" id="A0AAU9ESA7"/>
<sequence>MRLNYPAQVRIIRVPCTGKVDILHILRAFEKGADGVYLVGCMEGSCFYEQGNFKARKRVEQARRLLEQVGTGGERVQMYNLTSGEAPKFAQFAREMTERIRALGPNPAKLAGATPAAGEAAERGAA</sequence>
<name>A0AAU9ESA7_9BACT</name>
<dbReference type="GO" id="GO:0046872">
    <property type="term" value="F:metal ion binding"/>
    <property type="evidence" value="ECO:0007669"/>
    <property type="project" value="UniProtKB-KW"/>
</dbReference>
<evidence type="ECO:0000256" key="4">
    <source>
        <dbReference type="ARBA" id="ARBA00023014"/>
    </source>
</evidence>
<keyword evidence="8" id="KW-1185">Reference proteome</keyword>
<dbReference type="EMBL" id="AP028679">
    <property type="protein sequence ID" value="BEQ14650.1"/>
    <property type="molecule type" value="Genomic_DNA"/>
</dbReference>
<evidence type="ECO:0000313" key="7">
    <source>
        <dbReference type="EMBL" id="BEQ14650.1"/>
    </source>
</evidence>
<dbReference type="InterPro" id="IPR003813">
    <property type="entry name" value="MvhD/FlpD"/>
</dbReference>
<dbReference type="GO" id="GO:0016491">
    <property type="term" value="F:oxidoreductase activity"/>
    <property type="evidence" value="ECO:0007669"/>
    <property type="project" value="UniProtKB-KW"/>
</dbReference>
<gene>
    <name evidence="7" type="ORF">FAK_17160</name>
</gene>
<accession>A0AAU9ESA7</accession>
<keyword evidence="3" id="KW-0408">Iron</keyword>
<protein>
    <recommendedName>
        <fullName evidence="6">F420-non-reducing hydrogenase iron-sulfur subunit D domain-containing protein</fullName>
    </recommendedName>
</protein>